<dbReference type="CDD" id="cd00093">
    <property type="entry name" value="HTH_XRE"/>
    <property type="match status" value="1"/>
</dbReference>
<dbReference type="GO" id="GO:0003677">
    <property type="term" value="F:DNA binding"/>
    <property type="evidence" value="ECO:0007669"/>
    <property type="project" value="InterPro"/>
</dbReference>
<dbReference type="InterPro" id="IPR001387">
    <property type="entry name" value="Cro/C1-type_HTH"/>
</dbReference>
<dbReference type="AlphaFoldDB" id="N8Y4I8"/>
<dbReference type="Gene3D" id="1.10.260.40">
    <property type="entry name" value="lambda repressor-like DNA-binding domains"/>
    <property type="match status" value="1"/>
</dbReference>
<reference evidence="2 3" key="1">
    <citation type="submission" date="2013-02" db="EMBL/GenBank/DDBJ databases">
        <title>The Genome Sequence of Acinetobacter schindleri NIPH 900.</title>
        <authorList>
            <consortium name="The Broad Institute Genome Sequencing Platform"/>
            <consortium name="The Broad Institute Genome Sequencing Center for Infectious Disease"/>
            <person name="Cerqueira G."/>
            <person name="Feldgarden M."/>
            <person name="Courvalin P."/>
            <person name="Perichon B."/>
            <person name="Grillot-Courvalin C."/>
            <person name="Clermont D."/>
            <person name="Rocha E."/>
            <person name="Yoon E.-J."/>
            <person name="Nemec A."/>
            <person name="Walker B."/>
            <person name="Young S.K."/>
            <person name="Zeng Q."/>
            <person name="Gargeya S."/>
            <person name="Fitzgerald M."/>
            <person name="Haas B."/>
            <person name="Abouelleil A."/>
            <person name="Alvarado L."/>
            <person name="Arachchi H.M."/>
            <person name="Berlin A.M."/>
            <person name="Chapman S.B."/>
            <person name="Dewar J."/>
            <person name="Goldberg J."/>
            <person name="Griggs A."/>
            <person name="Gujja S."/>
            <person name="Hansen M."/>
            <person name="Howarth C."/>
            <person name="Imamovic A."/>
            <person name="Larimer J."/>
            <person name="McCowan C."/>
            <person name="Murphy C."/>
            <person name="Neiman D."/>
            <person name="Pearson M."/>
            <person name="Priest M."/>
            <person name="Roberts A."/>
            <person name="Saif S."/>
            <person name="Shea T."/>
            <person name="Sisk P."/>
            <person name="Sykes S."/>
            <person name="Wortman J."/>
            <person name="Nusbaum C."/>
            <person name="Birren B."/>
        </authorList>
    </citation>
    <scope>NUCLEOTIDE SEQUENCE [LARGE SCALE GENOMIC DNA]</scope>
    <source>
        <strain evidence="2 3">NIPH 900</strain>
    </source>
</reference>
<name>N8Y4I8_9GAMM</name>
<dbReference type="EMBL" id="APPI01000010">
    <property type="protein sequence ID" value="ENV14230.1"/>
    <property type="molecule type" value="Genomic_DNA"/>
</dbReference>
<organism evidence="2 3">
    <name type="scientific">Acinetobacter schindleri NIPH 900</name>
    <dbReference type="NCBI Taxonomy" id="1217675"/>
    <lineage>
        <taxon>Bacteria</taxon>
        <taxon>Pseudomonadati</taxon>
        <taxon>Pseudomonadota</taxon>
        <taxon>Gammaproteobacteria</taxon>
        <taxon>Moraxellales</taxon>
        <taxon>Moraxellaceae</taxon>
        <taxon>Acinetobacter</taxon>
    </lineage>
</organism>
<dbReference type="PATRIC" id="fig|1217675.3.peg.455"/>
<sequence length="239" mass="26680">MSKPDEITQRILIGRNLCQAREMAGYTQSLVMQKVFGACDPRQKNRISEIENGKLMPDAEILAGLCKLYQVSSDWVLGFTVEPVLDETVRQASMLYGSLTETMGEVLQSISAQLALVGTRQITSLPIASSIELFELAKKISSTLNLSAVAKSPAEKELVMNFLSVVREYDKKLAIKYRDMEIALDDVANRDEAERRQLITQDLVNSQLIRFPTARKDNKVKTKDYGMDDLFGGFSGMEA</sequence>
<keyword evidence="3" id="KW-1185">Reference proteome</keyword>
<dbReference type="RefSeq" id="WP_004812439.1">
    <property type="nucleotide sequence ID" value="NZ_KB849450.1"/>
</dbReference>
<dbReference type="PROSITE" id="PS50943">
    <property type="entry name" value="HTH_CROC1"/>
    <property type="match status" value="1"/>
</dbReference>
<gene>
    <name evidence="2" type="ORF">F965_00473</name>
</gene>
<dbReference type="SUPFAM" id="SSF47413">
    <property type="entry name" value="lambda repressor-like DNA-binding domains"/>
    <property type="match status" value="1"/>
</dbReference>
<dbReference type="Proteomes" id="UP000018438">
    <property type="component" value="Unassembled WGS sequence"/>
</dbReference>
<evidence type="ECO:0000313" key="2">
    <source>
        <dbReference type="EMBL" id="ENV14230.1"/>
    </source>
</evidence>
<evidence type="ECO:0000313" key="3">
    <source>
        <dbReference type="Proteomes" id="UP000018438"/>
    </source>
</evidence>
<feature type="domain" description="HTH cro/C1-type" evidence="1">
    <location>
        <begin position="44"/>
        <end position="76"/>
    </location>
</feature>
<proteinExistence type="predicted"/>
<dbReference type="HOGENOM" id="CLU_1187878_0_0_6"/>
<comment type="caution">
    <text evidence="2">The sequence shown here is derived from an EMBL/GenBank/DDBJ whole genome shotgun (WGS) entry which is preliminary data.</text>
</comment>
<protein>
    <recommendedName>
        <fullName evidence="1">HTH cro/C1-type domain-containing protein</fullName>
    </recommendedName>
</protein>
<accession>N8Y4I8</accession>
<evidence type="ECO:0000259" key="1">
    <source>
        <dbReference type="PROSITE" id="PS50943"/>
    </source>
</evidence>
<dbReference type="InterPro" id="IPR010982">
    <property type="entry name" value="Lambda_DNA-bd_dom_sf"/>
</dbReference>